<keyword evidence="11" id="KW-1207">Sterol metabolism</keyword>
<dbReference type="PROSITE" id="PS50206">
    <property type="entry name" value="RHODANESE_3"/>
    <property type="match status" value="1"/>
</dbReference>
<comment type="similarity">
    <text evidence="2">Belongs to the apolipoprotein A1/A4/E family.</text>
</comment>
<evidence type="ECO:0000256" key="3">
    <source>
        <dbReference type="ARBA" id="ARBA00022448"/>
    </source>
</evidence>
<dbReference type="GO" id="GO:1903561">
    <property type="term" value="C:extracellular vesicle"/>
    <property type="evidence" value="ECO:0007669"/>
    <property type="project" value="TreeGrafter"/>
</dbReference>
<dbReference type="GO" id="GO:0060228">
    <property type="term" value="F:phosphatidylcholine-sterol O-acyltransferase activator activity"/>
    <property type="evidence" value="ECO:0007669"/>
    <property type="project" value="TreeGrafter"/>
</dbReference>
<organism evidence="15 16">
    <name type="scientific">Polypterus senegalus</name>
    <name type="common">Senegal bichir</name>
    <dbReference type="NCBI Taxonomy" id="55291"/>
    <lineage>
        <taxon>Eukaryota</taxon>
        <taxon>Metazoa</taxon>
        <taxon>Chordata</taxon>
        <taxon>Craniata</taxon>
        <taxon>Vertebrata</taxon>
        <taxon>Euteleostomi</taxon>
        <taxon>Actinopterygii</taxon>
        <taxon>Polypteriformes</taxon>
        <taxon>Polypteridae</taxon>
        <taxon>Polypterus</taxon>
    </lineage>
</organism>
<dbReference type="InterPro" id="IPR000074">
    <property type="entry name" value="ApoA_E"/>
</dbReference>
<dbReference type="GO" id="GO:0034361">
    <property type="term" value="C:very-low-density lipoprotein particle"/>
    <property type="evidence" value="ECO:0007669"/>
    <property type="project" value="TreeGrafter"/>
</dbReference>
<dbReference type="GO" id="GO:0033344">
    <property type="term" value="P:cholesterol efflux"/>
    <property type="evidence" value="ECO:0007669"/>
    <property type="project" value="TreeGrafter"/>
</dbReference>
<evidence type="ECO:0000256" key="13">
    <source>
        <dbReference type="ARBA" id="ARBA00037506"/>
    </source>
</evidence>
<accession>A0A8X8BX89</accession>
<keyword evidence="7" id="KW-0677">Repeat</keyword>
<keyword evidence="3" id="KW-0813">Transport</keyword>
<dbReference type="AlphaFoldDB" id="A0A8X8BX89"/>
<dbReference type="Pfam" id="PF01442">
    <property type="entry name" value="Apolipoprotein"/>
    <property type="match status" value="1"/>
</dbReference>
<feature type="non-terminal residue" evidence="15">
    <location>
        <position position="464"/>
    </location>
</feature>
<dbReference type="PANTHER" id="PTHR18976">
    <property type="entry name" value="APOLIPOPROTEIN"/>
    <property type="match status" value="1"/>
</dbReference>
<evidence type="ECO:0000256" key="10">
    <source>
        <dbReference type="ARBA" id="ARBA00023098"/>
    </source>
</evidence>
<evidence type="ECO:0000256" key="2">
    <source>
        <dbReference type="ARBA" id="ARBA00008788"/>
    </source>
</evidence>
<dbReference type="SUPFAM" id="SSF52821">
    <property type="entry name" value="Rhodanese/Cell cycle control phosphatase"/>
    <property type="match status" value="1"/>
</dbReference>
<dbReference type="InterPro" id="IPR001763">
    <property type="entry name" value="Rhodanese-like_dom"/>
</dbReference>
<evidence type="ECO:0000256" key="6">
    <source>
        <dbReference type="ARBA" id="ARBA00022729"/>
    </source>
</evidence>
<dbReference type="InterPro" id="IPR050163">
    <property type="entry name" value="Apolipoprotein_A1/A4/E"/>
</dbReference>
<dbReference type="GO" id="GO:0042157">
    <property type="term" value="P:lipoprotein metabolic process"/>
    <property type="evidence" value="ECO:0007669"/>
    <property type="project" value="InterPro"/>
</dbReference>
<sequence length="464" mass="51850">MTCFKESLAVQQSVLLLLASIPGLLTLCVEFSYLYAEQDNLQDKVISYSDLKSLLDEDTPDLVLIDVRTPEEVAKGKIPGSINIPVESVKSAFSMDEDSFLSKYGIEKPPLDAPHLVFHCQLGRRGDSATETALALGYSRYPLKPLSTIWCRPGYLGFTDTAFIIQTACFGEVTQHGSSSIKSALSLVTIKASSYCGDGRISSTLEANMKSTTVALALLFVAGCHANFLWQSDQPPSQLDDLKTSLITYINQVQASTKVAIDQINNQDLAKQLNLPITEGLEQLTKYVQLGASHLEPYTDTANKHLQEGKKLLVETQSKLAPVTQQMREKIQLQIDEYRTKLSPLADDLKEKAKENTQALRDKLQPYAKELLEKLNKNVEELRTQLAPLTKEMRRKATQQLKTVRKNTAPYTDEVTKKVSEAVEELQKKIAPLGKNFEEKLSPYIEEIKKNILSAWDSVREMFN</sequence>
<dbReference type="SMART" id="SM00450">
    <property type="entry name" value="RHOD"/>
    <property type="match status" value="1"/>
</dbReference>
<keyword evidence="6" id="KW-0732">Signal</keyword>
<feature type="non-terminal residue" evidence="15">
    <location>
        <position position="1"/>
    </location>
</feature>
<keyword evidence="12" id="KW-0753">Steroid metabolism</keyword>
<dbReference type="GO" id="GO:0034362">
    <property type="term" value="C:low-density lipoprotein particle"/>
    <property type="evidence" value="ECO:0007669"/>
    <property type="project" value="TreeGrafter"/>
</dbReference>
<comment type="function">
    <text evidence="13">Participates in the reverse transport of cholesterol from tissues to the liver for excretion by promoting cholesterol efflux from tissues and by acting as a cofactor for the lecithin cholesterol acyltransferase (LCAT).</text>
</comment>
<dbReference type="GO" id="GO:0055090">
    <property type="term" value="P:acylglycerol homeostasis"/>
    <property type="evidence" value="ECO:0007669"/>
    <property type="project" value="TreeGrafter"/>
</dbReference>
<dbReference type="PANTHER" id="PTHR18976:SF11">
    <property type="entry name" value="APOLIPOPROTEIN A-I"/>
    <property type="match status" value="1"/>
</dbReference>
<protein>
    <submittedName>
        <fullName evidence="15">APOA1 protein</fullName>
    </submittedName>
</protein>
<keyword evidence="16" id="KW-1185">Reference proteome</keyword>
<dbReference type="Gene3D" id="3.40.250.10">
    <property type="entry name" value="Rhodanese-like domain"/>
    <property type="match status" value="1"/>
</dbReference>
<dbReference type="Pfam" id="PF00581">
    <property type="entry name" value="Rhodanese"/>
    <property type="match status" value="1"/>
</dbReference>
<evidence type="ECO:0000256" key="7">
    <source>
        <dbReference type="ARBA" id="ARBA00022737"/>
    </source>
</evidence>
<keyword evidence="5" id="KW-0153">Cholesterol metabolism</keyword>
<dbReference type="GO" id="GO:0005543">
    <property type="term" value="F:phospholipid binding"/>
    <property type="evidence" value="ECO:0007669"/>
    <property type="project" value="TreeGrafter"/>
</dbReference>
<feature type="domain" description="Rhodanese" evidence="14">
    <location>
        <begin position="58"/>
        <end position="145"/>
    </location>
</feature>
<evidence type="ECO:0000256" key="4">
    <source>
        <dbReference type="ARBA" id="ARBA00022525"/>
    </source>
</evidence>
<evidence type="ECO:0000256" key="8">
    <source>
        <dbReference type="ARBA" id="ARBA00022850"/>
    </source>
</evidence>
<dbReference type="Gene3D" id="1.20.5.20">
    <property type="match status" value="2"/>
</dbReference>
<name>A0A8X8BX89_POLSE</name>
<evidence type="ECO:0000313" key="16">
    <source>
        <dbReference type="Proteomes" id="UP000886611"/>
    </source>
</evidence>
<keyword evidence="8" id="KW-0345">HDL</keyword>
<dbReference type="GO" id="GO:0034364">
    <property type="term" value="C:high-density lipoprotein particle"/>
    <property type="evidence" value="ECO:0007669"/>
    <property type="project" value="UniProtKB-KW"/>
</dbReference>
<dbReference type="GO" id="GO:0042627">
    <property type="term" value="C:chylomicron"/>
    <property type="evidence" value="ECO:0007669"/>
    <property type="project" value="TreeGrafter"/>
</dbReference>
<evidence type="ECO:0000313" key="15">
    <source>
        <dbReference type="EMBL" id="KAG2469527.1"/>
    </source>
</evidence>
<evidence type="ECO:0000256" key="1">
    <source>
        <dbReference type="ARBA" id="ARBA00004613"/>
    </source>
</evidence>
<dbReference type="InterPro" id="IPR036873">
    <property type="entry name" value="Rhodanese-like_dom_sf"/>
</dbReference>
<comment type="subcellular location">
    <subcellularLocation>
        <location evidence="1">Secreted</location>
    </subcellularLocation>
</comment>
<evidence type="ECO:0000256" key="9">
    <source>
        <dbReference type="ARBA" id="ARBA00023055"/>
    </source>
</evidence>
<keyword evidence="4" id="KW-0964">Secreted</keyword>
<gene>
    <name evidence="15" type="primary">Apoa1</name>
    <name evidence="15" type="ORF">GTO96_0004450</name>
</gene>
<dbReference type="Proteomes" id="UP000886611">
    <property type="component" value="Unassembled WGS sequence"/>
</dbReference>
<dbReference type="SUPFAM" id="SSF58113">
    <property type="entry name" value="Apolipoprotein A-I"/>
    <property type="match status" value="1"/>
</dbReference>
<dbReference type="Gene3D" id="1.20.120.20">
    <property type="entry name" value="Apolipoprotein"/>
    <property type="match status" value="1"/>
</dbReference>
<keyword evidence="10" id="KW-0443">Lipid metabolism</keyword>
<dbReference type="GO" id="GO:0008203">
    <property type="term" value="P:cholesterol metabolic process"/>
    <property type="evidence" value="ECO:0007669"/>
    <property type="project" value="UniProtKB-KW"/>
</dbReference>
<proteinExistence type="inferred from homology"/>
<evidence type="ECO:0000256" key="12">
    <source>
        <dbReference type="ARBA" id="ARBA00023221"/>
    </source>
</evidence>
<comment type="caution">
    <text evidence="15">The sequence shown here is derived from an EMBL/GenBank/DDBJ whole genome shotgun (WGS) entry which is preliminary data.</text>
</comment>
<keyword evidence="9" id="KW-0445">Lipid transport</keyword>
<dbReference type="GO" id="GO:0033700">
    <property type="term" value="P:phospholipid efflux"/>
    <property type="evidence" value="ECO:0007669"/>
    <property type="project" value="TreeGrafter"/>
</dbReference>
<evidence type="ECO:0000256" key="11">
    <source>
        <dbReference type="ARBA" id="ARBA00023166"/>
    </source>
</evidence>
<dbReference type="EMBL" id="JAATIS010000220">
    <property type="protein sequence ID" value="KAG2469527.1"/>
    <property type="molecule type" value="Genomic_DNA"/>
</dbReference>
<evidence type="ECO:0000256" key="5">
    <source>
        <dbReference type="ARBA" id="ARBA00022548"/>
    </source>
</evidence>
<evidence type="ECO:0000259" key="14">
    <source>
        <dbReference type="PROSITE" id="PS50206"/>
    </source>
</evidence>
<reference evidence="15 16" key="1">
    <citation type="journal article" date="2021" name="Cell">
        <title>Tracing the genetic footprints of vertebrate landing in non-teleost ray-finned fishes.</title>
        <authorList>
            <person name="Bi X."/>
            <person name="Wang K."/>
            <person name="Yang L."/>
            <person name="Pan H."/>
            <person name="Jiang H."/>
            <person name="Wei Q."/>
            <person name="Fang M."/>
            <person name="Yu H."/>
            <person name="Zhu C."/>
            <person name="Cai Y."/>
            <person name="He Y."/>
            <person name="Gan X."/>
            <person name="Zeng H."/>
            <person name="Yu D."/>
            <person name="Zhu Y."/>
            <person name="Jiang H."/>
            <person name="Qiu Q."/>
            <person name="Yang H."/>
            <person name="Zhang Y.E."/>
            <person name="Wang W."/>
            <person name="Zhu M."/>
            <person name="He S."/>
            <person name="Zhang G."/>
        </authorList>
    </citation>
    <scope>NUCLEOTIDE SEQUENCE [LARGE SCALE GENOMIC DNA]</scope>
    <source>
        <strain evidence="15">Bchr_013</strain>
    </source>
</reference>
<dbReference type="GO" id="GO:0120020">
    <property type="term" value="F:cholesterol transfer activity"/>
    <property type="evidence" value="ECO:0007669"/>
    <property type="project" value="TreeGrafter"/>
</dbReference>